<proteinExistence type="predicted"/>
<accession>A0A926EEZ4</accession>
<protein>
    <submittedName>
        <fullName evidence="2">Uncharacterized protein</fullName>
    </submittedName>
</protein>
<reference evidence="2" key="1">
    <citation type="submission" date="2020-08" db="EMBL/GenBank/DDBJ databases">
        <title>Genome public.</title>
        <authorList>
            <person name="Liu C."/>
            <person name="Sun Q."/>
        </authorList>
    </citation>
    <scope>NUCLEOTIDE SEQUENCE</scope>
    <source>
        <strain evidence="2">NSJ-54</strain>
    </source>
</reference>
<sequence>MGKEKKIPPEEGGGLENLRKRGGKGTGKLAENADFLRFYIDITGFHPL</sequence>
<comment type="caution">
    <text evidence="2">The sequence shown here is derived from an EMBL/GenBank/DDBJ whole genome shotgun (WGS) entry which is preliminary data.</text>
</comment>
<feature type="region of interest" description="Disordered" evidence="1">
    <location>
        <begin position="1"/>
        <end position="28"/>
    </location>
</feature>
<organism evidence="2 3">
    <name type="scientific">Zongyangia hominis</name>
    <dbReference type="NCBI Taxonomy" id="2763677"/>
    <lineage>
        <taxon>Bacteria</taxon>
        <taxon>Bacillati</taxon>
        <taxon>Bacillota</taxon>
        <taxon>Clostridia</taxon>
        <taxon>Eubacteriales</taxon>
        <taxon>Oscillospiraceae</taxon>
        <taxon>Zongyangia</taxon>
    </lineage>
</organism>
<dbReference type="AlphaFoldDB" id="A0A926EEZ4"/>
<dbReference type="Proteomes" id="UP000660861">
    <property type="component" value="Unassembled WGS sequence"/>
</dbReference>
<evidence type="ECO:0000256" key="1">
    <source>
        <dbReference type="SAM" id="MobiDB-lite"/>
    </source>
</evidence>
<evidence type="ECO:0000313" key="3">
    <source>
        <dbReference type="Proteomes" id="UP000660861"/>
    </source>
</evidence>
<evidence type="ECO:0000313" key="2">
    <source>
        <dbReference type="EMBL" id="MBC8570641.1"/>
    </source>
</evidence>
<keyword evidence="3" id="KW-1185">Reference proteome</keyword>
<gene>
    <name evidence="2" type="ORF">H8709_07320</name>
</gene>
<dbReference type="RefSeq" id="WP_262397738.1">
    <property type="nucleotide sequence ID" value="NZ_JACRTC010000004.1"/>
</dbReference>
<dbReference type="EMBL" id="JACRTC010000004">
    <property type="protein sequence ID" value="MBC8570641.1"/>
    <property type="molecule type" value="Genomic_DNA"/>
</dbReference>
<name>A0A926EEZ4_9FIRM</name>